<dbReference type="OrthoDB" id="9815245at2"/>
<gene>
    <name evidence="3" type="ordered locus">Hbal_0999</name>
</gene>
<feature type="signal peptide" evidence="1">
    <location>
        <begin position="1"/>
        <end position="20"/>
    </location>
</feature>
<dbReference type="SUPFAM" id="SSF51261">
    <property type="entry name" value="Duplicated hybrid motif"/>
    <property type="match status" value="1"/>
</dbReference>
<evidence type="ECO:0000313" key="3">
    <source>
        <dbReference type="EMBL" id="ACT58693.1"/>
    </source>
</evidence>
<dbReference type="EMBL" id="CP001678">
    <property type="protein sequence ID" value="ACT58693.1"/>
    <property type="molecule type" value="Genomic_DNA"/>
</dbReference>
<organism evidence="3 4">
    <name type="scientific">Hirschia baltica (strain ATCC 49814 / DSM 5838 / IFAM 1418)</name>
    <dbReference type="NCBI Taxonomy" id="582402"/>
    <lineage>
        <taxon>Bacteria</taxon>
        <taxon>Pseudomonadati</taxon>
        <taxon>Pseudomonadota</taxon>
        <taxon>Alphaproteobacteria</taxon>
        <taxon>Hyphomonadales</taxon>
        <taxon>Hyphomonadaceae</taxon>
        <taxon>Hirschia</taxon>
    </lineage>
</organism>
<dbReference type="InterPro" id="IPR050570">
    <property type="entry name" value="Cell_wall_metabolism_enzyme"/>
</dbReference>
<evidence type="ECO:0000256" key="1">
    <source>
        <dbReference type="SAM" id="SignalP"/>
    </source>
</evidence>
<proteinExistence type="predicted"/>
<dbReference type="STRING" id="582402.Hbal_0999"/>
<dbReference type="KEGG" id="hba:Hbal_0999"/>
<reference evidence="4" key="1">
    <citation type="journal article" date="2011" name="J. Bacteriol.">
        <title>Genome sequences of eight morphologically diverse alphaproteobacteria.</title>
        <authorList>
            <consortium name="US DOE Joint Genome Institute"/>
            <person name="Brown P.J."/>
            <person name="Kysela D.T."/>
            <person name="Buechlein A."/>
            <person name="Hemmerich C."/>
            <person name="Brun Y.V."/>
        </authorList>
    </citation>
    <scope>NUCLEOTIDE SEQUENCE [LARGE SCALE GENOMIC DNA]</scope>
    <source>
        <strain evidence="4">ATCC 49814 / DSM 5838 / IFAM 1418</strain>
    </source>
</reference>
<dbReference type="Proteomes" id="UP000002745">
    <property type="component" value="Chromosome"/>
</dbReference>
<evidence type="ECO:0000259" key="2">
    <source>
        <dbReference type="Pfam" id="PF01551"/>
    </source>
</evidence>
<dbReference type="PANTHER" id="PTHR21666">
    <property type="entry name" value="PEPTIDASE-RELATED"/>
    <property type="match status" value="1"/>
</dbReference>
<dbReference type="RefSeq" id="WP_015826843.1">
    <property type="nucleotide sequence ID" value="NC_012982.1"/>
</dbReference>
<dbReference type="InterPro" id="IPR011055">
    <property type="entry name" value="Dup_hybrid_motif"/>
</dbReference>
<accession>C6XQT7</accession>
<dbReference type="InterPro" id="IPR016047">
    <property type="entry name" value="M23ase_b-sheet_dom"/>
</dbReference>
<dbReference type="HOGENOM" id="CLU_029425_5_5_5"/>
<dbReference type="Pfam" id="PF01551">
    <property type="entry name" value="Peptidase_M23"/>
    <property type="match status" value="1"/>
</dbReference>
<dbReference type="PROSITE" id="PS51257">
    <property type="entry name" value="PROKAR_LIPOPROTEIN"/>
    <property type="match status" value="1"/>
</dbReference>
<feature type="domain" description="M23ase beta-sheet core" evidence="2">
    <location>
        <begin position="226"/>
        <end position="318"/>
    </location>
</feature>
<keyword evidence="4" id="KW-1185">Reference proteome</keyword>
<dbReference type="eggNOG" id="COG0739">
    <property type="taxonomic scope" value="Bacteria"/>
</dbReference>
<keyword evidence="1" id="KW-0732">Signal</keyword>
<protein>
    <submittedName>
        <fullName evidence="3">Peptidase M23</fullName>
    </submittedName>
</protein>
<dbReference type="CDD" id="cd12797">
    <property type="entry name" value="M23_peptidase"/>
    <property type="match status" value="1"/>
</dbReference>
<evidence type="ECO:0000313" key="4">
    <source>
        <dbReference type="Proteomes" id="UP000002745"/>
    </source>
</evidence>
<sequence>MKRLLISSCAIGLSVMIACAPVSDADEAIVQSVPEIAVTEPDVEDAVPLAEEVSNEKVVDDQAVMQPAENKCSKNAKQGGLIVCQLPVGARVSLNGEAVAIVGESGLATIGLKQNAASPAIVSWSIDGVEAFEKFEIPVAARKDDFRELTGMNCDKVDARTPEQKKHAGESWVKKVDAFASLNAPVSSSISFLKPADGPYSSPFGPTRHYTGVSEITGKKCESTSVHRGLDMAVPVGTDLIAPMGGTVILGDPDLYYEGGSIFLDHGYGLVSVFMHLSQVDVAAGQSVQTGERLGATGNTGRTTGPHLHWAVKWRNTARDDRNGDFYIDPAIVLELADLDVQ</sequence>
<dbReference type="GO" id="GO:0004222">
    <property type="term" value="F:metalloendopeptidase activity"/>
    <property type="evidence" value="ECO:0007669"/>
    <property type="project" value="TreeGrafter"/>
</dbReference>
<dbReference type="PANTHER" id="PTHR21666:SF285">
    <property type="entry name" value="M23 FAMILY METALLOPEPTIDASE"/>
    <property type="match status" value="1"/>
</dbReference>
<dbReference type="AlphaFoldDB" id="C6XQT7"/>
<feature type="chain" id="PRO_5002974133" evidence="1">
    <location>
        <begin position="21"/>
        <end position="342"/>
    </location>
</feature>
<dbReference type="Gene3D" id="2.70.70.10">
    <property type="entry name" value="Glucose Permease (Domain IIA)"/>
    <property type="match status" value="1"/>
</dbReference>
<name>C6XQT7_HIRBI</name>